<dbReference type="InterPro" id="IPR026392">
    <property type="entry name" value="Exo/Archaeosortase_dom"/>
</dbReference>
<evidence type="ECO:0000256" key="6">
    <source>
        <dbReference type="ARBA" id="ARBA00022989"/>
    </source>
</evidence>
<accession>A0ABT9JT62</accession>
<feature type="transmembrane region" description="Helical" evidence="8">
    <location>
        <begin position="126"/>
        <end position="144"/>
    </location>
</feature>
<dbReference type="Pfam" id="PF09721">
    <property type="entry name" value="Exosortase_EpsH"/>
    <property type="match status" value="1"/>
</dbReference>
<evidence type="ECO:0000313" key="11">
    <source>
        <dbReference type="Proteomes" id="UP001225906"/>
    </source>
</evidence>
<feature type="transmembrane region" description="Helical" evidence="8">
    <location>
        <begin position="16"/>
        <end position="35"/>
    </location>
</feature>
<evidence type="ECO:0000256" key="1">
    <source>
        <dbReference type="ARBA" id="ARBA00004651"/>
    </source>
</evidence>
<evidence type="ECO:0000256" key="7">
    <source>
        <dbReference type="ARBA" id="ARBA00023136"/>
    </source>
</evidence>
<comment type="caution">
    <text evidence="10">The sequence shown here is derived from an EMBL/GenBank/DDBJ whole genome shotgun (WGS) entry which is preliminary data.</text>
</comment>
<dbReference type="InterPro" id="IPR019127">
    <property type="entry name" value="Exosortase"/>
</dbReference>
<feature type="transmembrane region" description="Helical" evidence="8">
    <location>
        <begin position="196"/>
        <end position="213"/>
    </location>
</feature>
<evidence type="ECO:0000256" key="4">
    <source>
        <dbReference type="ARBA" id="ARBA00022692"/>
    </source>
</evidence>
<gene>
    <name evidence="10" type="primary">xrtD</name>
    <name evidence="10" type="ORF">Q9291_07885</name>
</gene>
<protein>
    <submittedName>
        <fullName evidence="10">VPLPA-CTERM-specific exosortase XrtD</fullName>
        <ecNumber evidence="10">3.4.22.-</ecNumber>
    </submittedName>
</protein>
<dbReference type="RefSeq" id="WP_306389479.1">
    <property type="nucleotide sequence ID" value="NZ_JAVCAP010000014.1"/>
</dbReference>
<keyword evidence="3" id="KW-0645">Protease</keyword>
<feature type="transmembrane region" description="Helical" evidence="8">
    <location>
        <begin position="98"/>
        <end position="119"/>
    </location>
</feature>
<feature type="transmembrane region" description="Helical" evidence="8">
    <location>
        <begin position="313"/>
        <end position="331"/>
    </location>
</feature>
<dbReference type="NCBIfam" id="TIGR04152">
    <property type="entry name" value="exosort_VPLPA"/>
    <property type="match status" value="1"/>
</dbReference>
<keyword evidence="4 8" id="KW-0812">Transmembrane</keyword>
<feature type="domain" description="Methanolan biosynthesis EpsI" evidence="9">
    <location>
        <begin position="318"/>
        <end position="516"/>
    </location>
</feature>
<evidence type="ECO:0000256" key="2">
    <source>
        <dbReference type="ARBA" id="ARBA00022475"/>
    </source>
</evidence>
<keyword evidence="5 10" id="KW-0378">Hydrolase</keyword>
<feature type="transmembrane region" description="Helical" evidence="8">
    <location>
        <begin position="220"/>
        <end position="244"/>
    </location>
</feature>
<evidence type="ECO:0000256" key="8">
    <source>
        <dbReference type="SAM" id="Phobius"/>
    </source>
</evidence>
<evidence type="ECO:0000256" key="3">
    <source>
        <dbReference type="ARBA" id="ARBA00022670"/>
    </source>
</evidence>
<dbReference type="EMBL" id="JAVCAP010000014">
    <property type="protein sequence ID" value="MDP8567767.1"/>
    <property type="molecule type" value="Genomic_DNA"/>
</dbReference>
<evidence type="ECO:0000256" key="5">
    <source>
        <dbReference type="ARBA" id="ARBA00022801"/>
    </source>
</evidence>
<keyword evidence="6 8" id="KW-1133">Transmembrane helix</keyword>
<dbReference type="NCBIfam" id="TIGR02914">
    <property type="entry name" value="EpsI_fam"/>
    <property type="match status" value="1"/>
</dbReference>
<dbReference type="InterPro" id="IPR014263">
    <property type="entry name" value="Methanolan_biosynth_EpsI"/>
</dbReference>
<comment type="subcellular location">
    <subcellularLocation>
        <location evidence="1">Cell membrane</location>
        <topology evidence="1">Multi-pass membrane protein</topology>
    </subcellularLocation>
</comment>
<keyword evidence="7 8" id="KW-0472">Membrane</keyword>
<dbReference type="InterPro" id="IPR026491">
    <property type="entry name" value="ExosortD_VPLPA"/>
</dbReference>
<sequence length="519" mass="58308">MGAYLQKLSAIKNNTALLIAVITLLIGLVSYWGGLTELLFRWNKQEEYGHGYFIPLITIWFLWERKAALIAAVSQGSYWGVGLLLFASFLLLTGEVTAFYLAIQLGFILFLMSITLAYGGRSLFKLCFTPIFFLVFCIPLPYFMEALLTARLQLLSSEFGVMFLRAIGTSVYLEGNVIDLGQYQLQVVEACSGLRYLYPLMGIAFLIAYMYQAAIWKKGLVFISSIPITVVMNSVRIAVVGVLVDHWGSEMADGFLHYFEGWIVFMICLGILVAEVWILERMGSGRNLMTAIDTPKVGVPLLGRSSSLSLKPLWAAFFFTLITCGITLALSDRVEIQPPHKPLDTFPLSVNGWVGEQGSLGKNELSILGLQDYLLADYFRPEENKVVNYYLAYYASQRKGVSPHSPQVCMPGGGWVIASLERIPMIDSKGKKFTVNKVLIKKGQDKQVVYYWYQQRGRKIASEYLMKFYLFKDAIFMNRTDGALVRLVTNANDDVAAADKRLSDFIKVSLPLLNDYIPE</sequence>
<keyword evidence="2" id="KW-1003">Cell membrane</keyword>
<dbReference type="Pfam" id="PF11984">
    <property type="entry name" value="DUF3485"/>
    <property type="match status" value="1"/>
</dbReference>
<evidence type="ECO:0000259" key="9">
    <source>
        <dbReference type="Pfam" id="PF11984"/>
    </source>
</evidence>
<evidence type="ECO:0000313" key="10">
    <source>
        <dbReference type="EMBL" id="MDP8567767.1"/>
    </source>
</evidence>
<name>A0ABT9JT62_9PROT</name>
<keyword evidence="11" id="KW-1185">Reference proteome</keyword>
<dbReference type="NCBIfam" id="TIGR04178">
    <property type="entry name" value="exo_archaeo"/>
    <property type="match status" value="1"/>
</dbReference>
<dbReference type="GO" id="GO:0016787">
    <property type="term" value="F:hydrolase activity"/>
    <property type="evidence" value="ECO:0007669"/>
    <property type="project" value="UniProtKB-KW"/>
</dbReference>
<feature type="transmembrane region" description="Helical" evidence="8">
    <location>
        <begin position="256"/>
        <end position="279"/>
    </location>
</feature>
<dbReference type="NCBIfam" id="TIGR02602">
    <property type="entry name" value="8TM_EpsH"/>
    <property type="match status" value="1"/>
</dbReference>
<dbReference type="InterPro" id="IPR013426">
    <property type="entry name" value="EpsH-like"/>
</dbReference>
<organism evidence="10 11">
    <name type="scientific">Methylophilus aquaticus</name>
    <dbReference type="NCBI Taxonomy" id="1971610"/>
    <lineage>
        <taxon>Bacteria</taxon>
        <taxon>Pseudomonadati</taxon>
        <taxon>Pseudomonadota</taxon>
        <taxon>Betaproteobacteria</taxon>
        <taxon>Nitrosomonadales</taxon>
        <taxon>Methylophilaceae</taxon>
        <taxon>Methylophilus</taxon>
    </lineage>
</organism>
<feature type="transmembrane region" description="Helical" evidence="8">
    <location>
        <begin position="70"/>
        <end position="92"/>
    </location>
</feature>
<dbReference type="EC" id="3.4.22.-" evidence="10"/>
<reference evidence="11" key="1">
    <citation type="journal article" date="2019" name="Int. J. Syst. Evol. Microbiol.">
        <title>The Global Catalogue of Microorganisms (GCM) 10K type strain sequencing project: providing services to taxonomists for standard genome sequencing and annotation.</title>
        <authorList>
            <consortium name="The Broad Institute Genomics Platform"/>
            <consortium name="The Broad Institute Genome Sequencing Center for Infectious Disease"/>
            <person name="Wu L."/>
            <person name="Ma J."/>
        </authorList>
    </citation>
    <scope>NUCLEOTIDE SEQUENCE [LARGE SCALE GENOMIC DNA]</scope>
    <source>
        <strain evidence="11">VKM B-3159</strain>
    </source>
</reference>
<proteinExistence type="predicted"/>
<feature type="transmembrane region" description="Helical" evidence="8">
    <location>
        <begin position="47"/>
        <end position="63"/>
    </location>
</feature>
<dbReference type="Proteomes" id="UP001225906">
    <property type="component" value="Unassembled WGS sequence"/>
</dbReference>